<organism evidence="3 4">
    <name type="scientific">Haladaptatus paucihalophilus DX253</name>
    <dbReference type="NCBI Taxonomy" id="797209"/>
    <lineage>
        <taxon>Archaea</taxon>
        <taxon>Methanobacteriati</taxon>
        <taxon>Methanobacteriota</taxon>
        <taxon>Stenosarchaea group</taxon>
        <taxon>Halobacteria</taxon>
        <taxon>Halobacteriales</taxon>
        <taxon>Haladaptataceae</taxon>
        <taxon>Haladaptatus</taxon>
    </lineage>
</organism>
<keyword evidence="4" id="KW-1185">Reference proteome</keyword>
<keyword evidence="1" id="KW-0560">Oxidoreductase</keyword>
<dbReference type="AlphaFoldDB" id="A0A1M7A6F9"/>
<evidence type="ECO:0000313" key="4">
    <source>
        <dbReference type="Proteomes" id="UP000184203"/>
    </source>
</evidence>
<dbReference type="EMBL" id="FRAN01000006">
    <property type="protein sequence ID" value="SHL38226.1"/>
    <property type="molecule type" value="Genomic_DNA"/>
</dbReference>
<gene>
    <name evidence="3" type="ORF">SAMN05444342_3722</name>
</gene>
<protein>
    <submittedName>
        <fullName evidence="3">Predicted oxidoreductase</fullName>
    </submittedName>
</protein>
<evidence type="ECO:0000256" key="1">
    <source>
        <dbReference type="ARBA" id="ARBA00023002"/>
    </source>
</evidence>
<dbReference type="GO" id="GO:0016491">
    <property type="term" value="F:oxidoreductase activity"/>
    <property type="evidence" value="ECO:0007669"/>
    <property type="project" value="UniProtKB-KW"/>
</dbReference>
<evidence type="ECO:0000313" key="3">
    <source>
        <dbReference type="EMBL" id="SHL38226.1"/>
    </source>
</evidence>
<dbReference type="Pfam" id="PF00248">
    <property type="entry name" value="Aldo_ket_red"/>
    <property type="match status" value="1"/>
</dbReference>
<dbReference type="InterPro" id="IPR050523">
    <property type="entry name" value="AKR_Detox_Biosynth"/>
</dbReference>
<dbReference type="PANTHER" id="PTHR43364:SF4">
    <property type="entry name" value="NAD(P)-LINKED OXIDOREDUCTASE SUPERFAMILY PROTEIN"/>
    <property type="match status" value="1"/>
</dbReference>
<evidence type="ECO:0000259" key="2">
    <source>
        <dbReference type="Pfam" id="PF00248"/>
    </source>
</evidence>
<dbReference type="PANTHER" id="PTHR43364">
    <property type="entry name" value="NADH-SPECIFIC METHYLGLYOXAL REDUCTASE-RELATED"/>
    <property type="match status" value="1"/>
</dbReference>
<dbReference type="InterPro" id="IPR023210">
    <property type="entry name" value="NADP_OxRdtase_dom"/>
</dbReference>
<accession>A0A1M7A6F9</accession>
<name>A0A1M7A6F9_HALPU</name>
<dbReference type="InterPro" id="IPR036812">
    <property type="entry name" value="NAD(P)_OxRdtase_dom_sf"/>
</dbReference>
<reference evidence="4" key="1">
    <citation type="submission" date="2016-11" db="EMBL/GenBank/DDBJ databases">
        <authorList>
            <person name="Varghese N."/>
            <person name="Submissions S."/>
        </authorList>
    </citation>
    <scope>NUCLEOTIDE SEQUENCE [LARGE SCALE GENOMIC DNA]</scope>
    <source>
        <strain evidence="4">DX253</strain>
    </source>
</reference>
<proteinExistence type="predicted"/>
<dbReference type="Gene3D" id="3.20.20.100">
    <property type="entry name" value="NADP-dependent oxidoreductase domain"/>
    <property type="match status" value="1"/>
</dbReference>
<sequence>MSSVRRVNLCYQNCSAPHSCTTTAFEQLENMKMKQLGKTGESISELCLGAMYFGSRLDRETSFELLDRYYDAGGRVIDTANVYATWVEGHEEPESESLLGEWITERGIRDEVTIATKVGAEYGNVPRSLEPKVIQEEVDRSRERLGIETIDLLYVHVDDPETPQVDVMRTLAEQVDVGNVRYIGASNMPAWRIARANCIAEERNWPRFEFVQPRFSYLIPERNPSFDAAVQLPMTDELVDYCVTADLTVLPYSPTLGGCYGRDDRSIPDTYVRSENRLKMALVEELADRHDVSGNTIVLAWMLERDHPTVPIVGCSTLKQLEMNLAASDVIFTDEECRRLNGIENYGFDKWAQRSA</sequence>
<dbReference type="SUPFAM" id="SSF51430">
    <property type="entry name" value="NAD(P)-linked oxidoreductase"/>
    <property type="match status" value="1"/>
</dbReference>
<dbReference type="Proteomes" id="UP000184203">
    <property type="component" value="Unassembled WGS sequence"/>
</dbReference>
<feature type="domain" description="NADP-dependent oxidoreductase" evidence="2">
    <location>
        <begin position="45"/>
        <end position="343"/>
    </location>
</feature>